<evidence type="ECO:0000313" key="1">
    <source>
        <dbReference type="EMBL" id="EGR44037.1"/>
    </source>
</evidence>
<accession>G0RXQ4</accession>
<protein>
    <submittedName>
        <fullName evidence="1">Predicted protein</fullName>
    </submittedName>
</protein>
<proteinExistence type="predicted"/>
<reference evidence="1 2" key="1">
    <citation type="journal article" date="2008" name="Nat. Biotechnol.">
        <title>Genome sequencing and analysis of the biomass-degrading fungus Trichoderma reesei (syn. Hypocrea jecorina).</title>
        <authorList>
            <person name="Martinez D."/>
            <person name="Berka R.M."/>
            <person name="Henrissat B."/>
            <person name="Saloheimo M."/>
            <person name="Arvas M."/>
            <person name="Baker S.E."/>
            <person name="Chapman J."/>
            <person name="Chertkov O."/>
            <person name="Coutinho P.M."/>
            <person name="Cullen D."/>
            <person name="Danchin E.G."/>
            <person name="Grigoriev I.V."/>
            <person name="Harris P."/>
            <person name="Jackson M."/>
            <person name="Kubicek C.P."/>
            <person name="Han C.S."/>
            <person name="Ho I."/>
            <person name="Larrondo L.F."/>
            <person name="de Leon A.L."/>
            <person name="Magnuson J.K."/>
            <person name="Merino S."/>
            <person name="Misra M."/>
            <person name="Nelson B."/>
            <person name="Putnam N."/>
            <person name="Robbertse B."/>
            <person name="Salamov A.A."/>
            <person name="Schmoll M."/>
            <person name="Terry A."/>
            <person name="Thayer N."/>
            <person name="Westerholm-Parvinen A."/>
            <person name="Schoch C.L."/>
            <person name="Yao J."/>
            <person name="Barabote R."/>
            <person name="Nelson M.A."/>
            <person name="Detter C."/>
            <person name="Bruce D."/>
            <person name="Kuske C.R."/>
            <person name="Xie G."/>
            <person name="Richardson P."/>
            <person name="Rokhsar D.S."/>
            <person name="Lucas S.M."/>
            <person name="Rubin E.M."/>
            <person name="Dunn-Coleman N."/>
            <person name="Ward M."/>
            <person name="Brettin T.S."/>
        </authorList>
    </citation>
    <scope>NUCLEOTIDE SEQUENCE [LARGE SCALE GENOMIC DNA]</scope>
    <source>
        <strain evidence="1 2">QM6a</strain>
    </source>
</reference>
<dbReference type="VEuPathDB" id="FungiDB:TRIREDRAFT_112688"/>
<name>G0RXQ4_HYPJQ</name>
<organism evidence="2">
    <name type="scientific">Hypocrea jecorina (strain QM6a)</name>
    <name type="common">Trichoderma reesei</name>
    <dbReference type="NCBI Taxonomy" id="431241"/>
    <lineage>
        <taxon>Eukaryota</taxon>
        <taxon>Fungi</taxon>
        <taxon>Dikarya</taxon>
        <taxon>Ascomycota</taxon>
        <taxon>Pezizomycotina</taxon>
        <taxon>Sordariomycetes</taxon>
        <taxon>Hypocreomycetidae</taxon>
        <taxon>Hypocreales</taxon>
        <taxon>Hypocreaceae</taxon>
        <taxon>Trichoderma</taxon>
    </lineage>
</organism>
<dbReference type="AlphaFoldDB" id="G0RXQ4"/>
<sequence length="50" mass="6030">KRYSVFNYLSNYTKVEMQNKKKLSAKENLRLSRTAPWLFKQLSYKNTSLI</sequence>
<dbReference type="EMBL" id="GL985119">
    <property type="protein sequence ID" value="EGR44037.1"/>
    <property type="molecule type" value="Genomic_DNA"/>
</dbReference>
<dbReference type="KEGG" id="tre:TRIREDRAFT_112688"/>
<feature type="non-terminal residue" evidence="1">
    <location>
        <position position="1"/>
    </location>
</feature>
<dbReference type="RefSeq" id="XP_006970021.1">
    <property type="nucleotide sequence ID" value="XM_006969959.1"/>
</dbReference>
<dbReference type="HOGENOM" id="CLU_3129745_0_0_1"/>
<dbReference type="GeneID" id="18482643"/>
<evidence type="ECO:0000313" key="2">
    <source>
        <dbReference type="Proteomes" id="UP000008984"/>
    </source>
</evidence>
<dbReference type="Proteomes" id="UP000008984">
    <property type="component" value="Unassembled WGS sequence"/>
</dbReference>
<gene>
    <name evidence="1" type="ORF">TRIREDRAFT_112688</name>
</gene>
<keyword evidence="2" id="KW-1185">Reference proteome</keyword>